<evidence type="ECO:0000313" key="3">
    <source>
        <dbReference type="Proteomes" id="UP000501237"/>
    </source>
</evidence>
<name>A0A679GNW0_9GAMM</name>
<protein>
    <submittedName>
        <fullName evidence="2">Uncharacterized protein</fullName>
    </submittedName>
</protein>
<dbReference type="KEGG" id="poj:PtoMrB4_23540"/>
<proteinExistence type="predicted"/>
<dbReference type="GeneID" id="57397574"/>
<organism evidence="2 3">
    <name type="scientific">Metapseudomonas otitidis</name>
    <dbReference type="NCBI Taxonomy" id="319939"/>
    <lineage>
        <taxon>Bacteria</taxon>
        <taxon>Pseudomonadati</taxon>
        <taxon>Pseudomonadota</taxon>
        <taxon>Gammaproteobacteria</taxon>
        <taxon>Pseudomonadales</taxon>
        <taxon>Pseudomonadaceae</taxon>
        <taxon>Metapseudomonas</taxon>
    </lineage>
</organism>
<dbReference type="RefSeq" id="WP_172433366.1">
    <property type="nucleotide sequence ID" value="NZ_AP022642.1"/>
</dbReference>
<accession>A0A679GNW0</accession>
<feature type="region of interest" description="Disordered" evidence="1">
    <location>
        <begin position="503"/>
        <end position="567"/>
    </location>
</feature>
<dbReference type="AlphaFoldDB" id="A0A679GNW0"/>
<reference evidence="2 3" key="1">
    <citation type="journal article" date="2020" name="Microbiol. Resour. Announc.">
        <title>Complete genome sequence of Pseudomonas otitidis strain MrB4, isolated from Lake Biwa in Japan.</title>
        <authorList>
            <person name="Miyazaki K."/>
            <person name="Hase E."/>
            <person name="Maruya T."/>
        </authorList>
    </citation>
    <scope>NUCLEOTIDE SEQUENCE [LARGE SCALE GENOMIC DNA]</scope>
    <source>
        <strain evidence="2 3">MrB4</strain>
    </source>
</reference>
<evidence type="ECO:0000256" key="1">
    <source>
        <dbReference type="SAM" id="MobiDB-lite"/>
    </source>
</evidence>
<sequence>MLNQYPLNSTPINALAEEGTAPPVYLTAGYATRWRPVVTVGGVDLTERIAGVVDVDREEGAAGIAQFDLFFEPGSEVPIDLADQVVTIDYVAEVDGQTVTGRLFTGAVAEPSWSPTNRIMSISCTDRLQQRVEALTLAQVEALTPGFWSADVFEPVAGRSRWDYAQERMSTLTASLDCSAQGELRVTSWYATAPAFVFGDGTAVFQSISVALAQLREATNRAELEVNYRYQRLWQLNENYSWQHVGEHGLTEIQGFCQWRTWSTETPSVEMVESAIEGSGQVLIGTPRYQLLPASSGNPCGDGVPWINTNSAEQLLLAADVTGGRRWAQTVTETYRITLATAAGLVEATRVVSRDSLSFEVEDERVSDWENSLTSVAQSDLTGPPSLPVGVPSGGWAWTPNGGQVDVIDEARRVNGLRVGIRRAVVELISAHRQTTVSWDVPTSLALDVDLVHTLELDDQYTRARGKCRRVQHRLDMDSGEAITTLSIAVMRGGGDSDALVVPGRPDTSVPPLSSTPGPPNAGRLPTQIGGRLNHPPNASGPTDGGPVEPYDDELDGFAGNYSTTDDLTAEQFPRRFTLTAREIPELYRDELTRSTETLLRVGIPNDLLEL</sequence>
<dbReference type="Proteomes" id="UP000501237">
    <property type="component" value="Chromosome"/>
</dbReference>
<dbReference type="EMBL" id="AP022642">
    <property type="protein sequence ID" value="BCA28377.1"/>
    <property type="molecule type" value="Genomic_DNA"/>
</dbReference>
<gene>
    <name evidence="2" type="ORF">PtoMrB4_23540</name>
</gene>
<evidence type="ECO:0000313" key="2">
    <source>
        <dbReference type="EMBL" id="BCA28377.1"/>
    </source>
</evidence>